<protein>
    <recommendedName>
        <fullName evidence="3">HNH endonuclease</fullName>
    </recommendedName>
</protein>
<proteinExistence type="predicted"/>
<dbReference type="Proteomes" id="UP000274694">
    <property type="component" value="Unassembled WGS sequence"/>
</dbReference>
<evidence type="ECO:0008006" key="3">
    <source>
        <dbReference type="Google" id="ProtNLM"/>
    </source>
</evidence>
<sequence>MEQLADRTGIRVEFYDPTGTRYGFPTFPFHTAPAGLATRRQLRAAGLRPGGHDPVAQILWRHRTNRRVAYLYRLDWAKPKRVATPAQREAIAKALLARRTCRDCGQIKPYYIPRRYGCCLDCHGGH</sequence>
<reference evidence="1 2" key="1">
    <citation type="submission" date="2018-05" db="EMBL/GenBank/DDBJ databases">
        <title>Micromonospora from Atacama Desert.</title>
        <authorList>
            <person name="Carro L."/>
            <person name="Goodfellow M."/>
            <person name="Klenk H.-P."/>
        </authorList>
    </citation>
    <scope>NUCLEOTIDE SEQUENCE [LARGE SCALE GENOMIC DNA]</scope>
    <source>
        <strain evidence="1 2">LB41</strain>
    </source>
</reference>
<comment type="caution">
    <text evidence="1">The sequence shown here is derived from an EMBL/GenBank/DDBJ whole genome shotgun (WGS) entry which is preliminary data.</text>
</comment>
<dbReference type="NCBIfam" id="NF041638">
    <property type="entry name" value="QRL_CxxC_CxxC"/>
    <property type="match status" value="1"/>
</dbReference>
<accession>A0ABX9Y366</accession>
<name>A0ABX9Y366_MICCH</name>
<evidence type="ECO:0000313" key="2">
    <source>
        <dbReference type="Proteomes" id="UP000274694"/>
    </source>
</evidence>
<evidence type="ECO:0000313" key="1">
    <source>
        <dbReference type="EMBL" id="RQW92407.1"/>
    </source>
</evidence>
<dbReference type="EMBL" id="QGTA01000188">
    <property type="protein sequence ID" value="RQW92407.1"/>
    <property type="molecule type" value="Genomic_DNA"/>
</dbReference>
<dbReference type="InterPro" id="IPR048142">
    <property type="entry name" value="QRL_CxxC_CxxC"/>
</dbReference>
<keyword evidence="2" id="KW-1185">Reference proteome</keyword>
<organism evidence="1 2">
    <name type="scientific">Micromonospora chalcea</name>
    <dbReference type="NCBI Taxonomy" id="1874"/>
    <lineage>
        <taxon>Bacteria</taxon>
        <taxon>Bacillati</taxon>
        <taxon>Actinomycetota</taxon>
        <taxon>Actinomycetes</taxon>
        <taxon>Micromonosporales</taxon>
        <taxon>Micromonosporaceae</taxon>
        <taxon>Micromonospora</taxon>
    </lineage>
</organism>
<gene>
    <name evidence="1" type="ORF">DLJ60_14635</name>
</gene>